<proteinExistence type="predicted"/>
<evidence type="ECO:0000256" key="1">
    <source>
        <dbReference type="ARBA" id="ARBA00023002"/>
    </source>
</evidence>
<dbReference type="GO" id="GO:0070967">
    <property type="term" value="F:coenzyme F420 binding"/>
    <property type="evidence" value="ECO:0007669"/>
    <property type="project" value="TreeGrafter"/>
</dbReference>
<evidence type="ECO:0000313" key="3">
    <source>
        <dbReference type="EMBL" id="QGG94413.1"/>
    </source>
</evidence>
<reference evidence="3 4" key="1">
    <citation type="submission" date="2019-11" db="EMBL/GenBank/DDBJ databases">
        <authorList>
            <person name="He Y."/>
        </authorList>
    </citation>
    <scope>NUCLEOTIDE SEQUENCE [LARGE SCALE GENOMIC DNA]</scope>
    <source>
        <strain evidence="3 4">SCSIO 58843</strain>
    </source>
</reference>
<feature type="domain" description="Pyridoxamine 5'-phosphate oxidase N-terminal" evidence="2">
    <location>
        <begin position="49"/>
        <end position="137"/>
    </location>
</feature>
<keyword evidence="1" id="KW-0560">Oxidoreductase</keyword>
<dbReference type="GO" id="GO:0016627">
    <property type="term" value="F:oxidoreductase activity, acting on the CH-CH group of donors"/>
    <property type="evidence" value="ECO:0007669"/>
    <property type="project" value="TreeGrafter"/>
</dbReference>
<evidence type="ECO:0000259" key="2">
    <source>
        <dbReference type="Pfam" id="PF01243"/>
    </source>
</evidence>
<accession>A0A5Q2RFE3</accession>
<dbReference type="KEGG" id="atq:GH723_04450"/>
<dbReference type="InterPro" id="IPR052019">
    <property type="entry name" value="F420H2_bilvrd_red/Heme_oxyg"/>
</dbReference>
<organism evidence="3 4">
    <name type="scientific">Actinomarinicola tropica</name>
    <dbReference type="NCBI Taxonomy" id="2789776"/>
    <lineage>
        <taxon>Bacteria</taxon>
        <taxon>Bacillati</taxon>
        <taxon>Actinomycetota</taxon>
        <taxon>Acidimicrobiia</taxon>
        <taxon>Acidimicrobiales</taxon>
        <taxon>Iamiaceae</taxon>
        <taxon>Actinomarinicola</taxon>
    </lineage>
</organism>
<dbReference type="InterPro" id="IPR012349">
    <property type="entry name" value="Split_barrel_FMN-bd"/>
</dbReference>
<gene>
    <name evidence="3" type="ORF">GH723_04450</name>
</gene>
<dbReference type="Pfam" id="PF01243">
    <property type="entry name" value="PNPOx_N"/>
    <property type="match status" value="1"/>
</dbReference>
<dbReference type="EMBL" id="CP045851">
    <property type="protein sequence ID" value="QGG94413.1"/>
    <property type="molecule type" value="Genomic_DNA"/>
</dbReference>
<dbReference type="InterPro" id="IPR011576">
    <property type="entry name" value="Pyridox_Oxase_N"/>
</dbReference>
<dbReference type="GO" id="GO:0005829">
    <property type="term" value="C:cytosol"/>
    <property type="evidence" value="ECO:0007669"/>
    <property type="project" value="TreeGrafter"/>
</dbReference>
<dbReference type="Proteomes" id="UP000334019">
    <property type="component" value="Chromosome"/>
</dbReference>
<dbReference type="SUPFAM" id="SSF50475">
    <property type="entry name" value="FMN-binding split barrel"/>
    <property type="match status" value="1"/>
</dbReference>
<evidence type="ECO:0000313" key="4">
    <source>
        <dbReference type="Proteomes" id="UP000334019"/>
    </source>
</evidence>
<sequence length="198" mass="21351">MDPRREPMDRLARLASNDAMTTTDHTPPLDGATGSALADASLAHPTWEDVVRRIARRSYCVLGTSSPVHRPHSAGVLYAEADGALYISIERDSRKGRNIAANAHVSVNVPIRRLPVGPPATAMYASTAELLPIDDPHILELARDGRITAVTSHGELEHPAGAFVRIAPPQVVHTYGLGLSLLTFIRNPLRAAGRVERP</sequence>
<protein>
    <recommendedName>
        <fullName evidence="2">Pyridoxamine 5'-phosphate oxidase N-terminal domain-containing protein</fullName>
    </recommendedName>
</protein>
<keyword evidence="4" id="KW-1185">Reference proteome</keyword>
<dbReference type="PANTHER" id="PTHR35176:SF4">
    <property type="entry name" value="PYRIDOXAMINE 5'-PHOSPHATE OXIDASE-RELATED FMN-BINDING"/>
    <property type="match status" value="1"/>
</dbReference>
<dbReference type="AlphaFoldDB" id="A0A5Q2RFE3"/>
<dbReference type="Gene3D" id="2.30.110.10">
    <property type="entry name" value="Electron Transport, Fmn-binding Protein, Chain A"/>
    <property type="match status" value="1"/>
</dbReference>
<name>A0A5Q2RFE3_9ACTN</name>
<dbReference type="PANTHER" id="PTHR35176">
    <property type="entry name" value="HEME OXYGENASE HI_0854-RELATED"/>
    <property type="match status" value="1"/>
</dbReference>